<dbReference type="Proteomes" id="UP000094236">
    <property type="component" value="Unassembled WGS sequence"/>
</dbReference>
<organism evidence="6 7">
    <name type="scientific">Pachysolen tannophilus NRRL Y-2460</name>
    <dbReference type="NCBI Taxonomy" id="669874"/>
    <lineage>
        <taxon>Eukaryota</taxon>
        <taxon>Fungi</taxon>
        <taxon>Dikarya</taxon>
        <taxon>Ascomycota</taxon>
        <taxon>Saccharomycotina</taxon>
        <taxon>Pichiomycetes</taxon>
        <taxon>Pachysolenaceae</taxon>
        <taxon>Pachysolen</taxon>
    </lineage>
</organism>
<dbReference type="SUPFAM" id="SSF143800">
    <property type="entry name" value="L28p-like"/>
    <property type="match status" value="1"/>
</dbReference>
<sequence>MNRFTNLVRSFSTTSSSWARQYKFVTQRRVAKQPELKIGDVKPWNVRIPKKIPEYPDYKYGESHYYKQSNKGLYGGQFLQFGNKISEFKNKSRRKWSPNVISKSLWSETLGKAVELKITARVLRTINKEGGLDNYITKEKSARVKELGPTGWKLKFDILSTRNKALLPKKHLHKIRDSENNLVTIFNKVTIGDKVYRFKVGKRALVRELFPLLQQDHIEKLSWKDYNEEYKNKSIEDITNRLAEKGFDFSNIII</sequence>
<name>A0A1E4TR18_PACTA</name>
<dbReference type="STRING" id="669874.A0A1E4TR18"/>
<evidence type="ECO:0000256" key="5">
    <source>
        <dbReference type="ARBA" id="ARBA00037226"/>
    </source>
</evidence>
<evidence type="ECO:0000256" key="3">
    <source>
        <dbReference type="ARBA" id="ARBA00023274"/>
    </source>
</evidence>
<dbReference type="FunFam" id="2.30.170.40:FF:000003">
    <property type="entry name" value="54S ribosomal protein L24"/>
    <property type="match status" value="1"/>
</dbReference>
<dbReference type="OrthoDB" id="361870at2759"/>
<reference evidence="7" key="1">
    <citation type="submission" date="2016-05" db="EMBL/GenBank/DDBJ databases">
        <title>Comparative genomics of biotechnologically important yeasts.</title>
        <authorList>
            <consortium name="DOE Joint Genome Institute"/>
            <person name="Riley R."/>
            <person name="Haridas S."/>
            <person name="Wolfe K.H."/>
            <person name="Lopes M.R."/>
            <person name="Hittinger C.T."/>
            <person name="Goker M."/>
            <person name="Salamov A."/>
            <person name="Wisecaver J."/>
            <person name="Long T.M."/>
            <person name="Aerts A.L."/>
            <person name="Barry K."/>
            <person name="Choi C."/>
            <person name="Clum A."/>
            <person name="Coughlan A.Y."/>
            <person name="Deshpande S."/>
            <person name="Douglass A.P."/>
            <person name="Hanson S.J."/>
            <person name="Klenk H.-P."/>
            <person name="Labutti K."/>
            <person name="Lapidus A."/>
            <person name="Lindquist E."/>
            <person name="Lipzen A."/>
            <person name="Meier-Kolthoff J.P."/>
            <person name="Ohm R.A."/>
            <person name="Otillar R.P."/>
            <person name="Pangilinan J."/>
            <person name="Peng Y."/>
            <person name="Rokas A."/>
            <person name="Rosa C.A."/>
            <person name="Scheuner C."/>
            <person name="Sibirny A.A."/>
            <person name="Slot J.C."/>
            <person name="Stielow J.B."/>
            <person name="Sun H."/>
            <person name="Kurtzman C.P."/>
            <person name="Blackwell M."/>
            <person name="Grigoriev I.V."/>
            <person name="Jeffries T.W."/>
        </authorList>
    </citation>
    <scope>NUCLEOTIDE SEQUENCE [LARGE SCALE GENOMIC DNA]</scope>
    <source>
        <strain evidence="7">NRRL Y-2460</strain>
    </source>
</reference>
<dbReference type="GO" id="GO:0003735">
    <property type="term" value="F:structural constituent of ribosome"/>
    <property type="evidence" value="ECO:0007669"/>
    <property type="project" value="EnsemblFungi"/>
</dbReference>
<keyword evidence="3" id="KW-0687">Ribonucleoprotein</keyword>
<dbReference type="InterPro" id="IPR037147">
    <property type="entry name" value="Ribosomal_bL28_sf"/>
</dbReference>
<keyword evidence="2" id="KW-0689">Ribosomal protein</keyword>
<evidence type="ECO:0000313" key="6">
    <source>
        <dbReference type="EMBL" id="ODV94174.1"/>
    </source>
</evidence>
<dbReference type="Pfam" id="PF00830">
    <property type="entry name" value="Ribosomal_L28"/>
    <property type="match status" value="1"/>
</dbReference>
<dbReference type="InterPro" id="IPR026569">
    <property type="entry name" value="Ribosomal_bL28"/>
</dbReference>
<evidence type="ECO:0000256" key="1">
    <source>
        <dbReference type="ARBA" id="ARBA00008760"/>
    </source>
</evidence>
<accession>A0A1E4TR18</accession>
<keyword evidence="7" id="KW-1185">Reference proteome</keyword>
<dbReference type="PANTHER" id="PTHR13528">
    <property type="entry name" value="39S RIBOSOMAL PROTEIN L28, MITOCHONDRIAL"/>
    <property type="match status" value="1"/>
</dbReference>
<protein>
    <recommendedName>
        <fullName evidence="4">Large ribosomal subunit protein bL28m</fullName>
    </recommendedName>
</protein>
<proteinExistence type="inferred from homology"/>
<evidence type="ECO:0000256" key="4">
    <source>
        <dbReference type="ARBA" id="ARBA00035269"/>
    </source>
</evidence>
<dbReference type="InterPro" id="IPR034704">
    <property type="entry name" value="Ribosomal_bL28/bL31-like_sf"/>
</dbReference>
<dbReference type="AlphaFoldDB" id="A0A1E4TR18"/>
<comment type="function">
    <text evidence="5">Component of the mitochondrial ribosome (mitoribosome), a dedicated translation machinery responsible for the synthesis of mitochondrial genome-encoded proteins, including at least some of the essential transmembrane subunits of the mitochondrial respiratory chain. The mitoribosomes are attached to the mitochondrial inner membrane and translation products are cotranslationally integrated into the membrane.</text>
</comment>
<dbReference type="HAMAP" id="MF_00373">
    <property type="entry name" value="Ribosomal_bL28"/>
    <property type="match status" value="1"/>
</dbReference>
<dbReference type="PANTHER" id="PTHR13528:SF2">
    <property type="entry name" value="LARGE RIBOSOMAL SUBUNIT PROTEIN BL28M"/>
    <property type="match status" value="1"/>
</dbReference>
<evidence type="ECO:0000256" key="2">
    <source>
        <dbReference type="ARBA" id="ARBA00022980"/>
    </source>
</evidence>
<comment type="similarity">
    <text evidence="1">Belongs to the bacterial ribosomal protein bL28 family.</text>
</comment>
<dbReference type="GO" id="GO:0005762">
    <property type="term" value="C:mitochondrial large ribosomal subunit"/>
    <property type="evidence" value="ECO:0007669"/>
    <property type="project" value="EnsemblFungi"/>
</dbReference>
<dbReference type="Gene3D" id="2.30.170.40">
    <property type="entry name" value="Ribosomal protein L28/L24"/>
    <property type="match status" value="1"/>
</dbReference>
<dbReference type="EMBL" id="KV454016">
    <property type="protein sequence ID" value="ODV94174.1"/>
    <property type="molecule type" value="Genomic_DNA"/>
</dbReference>
<evidence type="ECO:0000313" key="7">
    <source>
        <dbReference type="Proteomes" id="UP000094236"/>
    </source>
</evidence>
<gene>
    <name evidence="6" type="ORF">PACTADRAFT_51056</name>
</gene>